<dbReference type="Pfam" id="PF00106">
    <property type="entry name" value="adh_short"/>
    <property type="match status" value="1"/>
</dbReference>
<dbReference type="PRINTS" id="PR00081">
    <property type="entry name" value="GDHRDH"/>
</dbReference>
<organism evidence="4 5">
    <name type="scientific">Exophiala bonariae</name>
    <dbReference type="NCBI Taxonomy" id="1690606"/>
    <lineage>
        <taxon>Eukaryota</taxon>
        <taxon>Fungi</taxon>
        <taxon>Dikarya</taxon>
        <taxon>Ascomycota</taxon>
        <taxon>Pezizomycotina</taxon>
        <taxon>Eurotiomycetes</taxon>
        <taxon>Chaetothyriomycetidae</taxon>
        <taxon>Chaetothyriales</taxon>
        <taxon>Herpotrichiellaceae</taxon>
        <taxon>Exophiala</taxon>
    </lineage>
</organism>
<evidence type="ECO:0000313" key="5">
    <source>
        <dbReference type="Proteomes" id="UP001358417"/>
    </source>
</evidence>
<dbReference type="AlphaFoldDB" id="A0AAV9MYS1"/>
<keyword evidence="5" id="KW-1185">Reference proteome</keyword>
<dbReference type="InterPro" id="IPR002347">
    <property type="entry name" value="SDR_fam"/>
</dbReference>
<evidence type="ECO:0000256" key="2">
    <source>
        <dbReference type="ARBA" id="ARBA00022857"/>
    </source>
</evidence>
<reference evidence="4 5" key="1">
    <citation type="submission" date="2023-08" db="EMBL/GenBank/DDBJ databases">
        <title>Black Yeasts Isolated from many extreme environments.</title>
        <authorList>
            <person name="Coleine C."/>
            <person name="Stajich J.E."/>
            <person name="Selbmann L."/>
        </authorList>
    </citation>
    <scope>NUCLEOTIDE SEQUENCE [LARGE SCALE GENOMIC DNA]</scope>
    <source>
        <strain evidence="4 5">CCFEE 5792</strain>
    </source>
</reference>
<gene>
    <name evidence="4" type="ORF">LTR84_007211</name>
</gene>
<dbReference type="InterPro" id="IPR036291">
    <property type="entry name" value="NAD(P)-bd_dom_sf"/>
</dbReference>
<proteinExistence type="inferred from homology"/>
<dbReference type="EMBL" id="JAVRRD010000028">
    <property type="protein sequence ID" value="KAK5046857.1"/>
    <property type="molecule type" value="Genomic_DNA"/>
</dbReference>
<keyword evidence="3" id="KW-0560">Oxidoreductase</keyword>
<dbReference type="Gene3D" id="3.40.50.720">
    <property type="entry name" value="NAD(P)-binding Rossmann-like Domain"/>
    <property type="match status" value="1"/>
</dbReference>
<comment type="similarity">
    <text evidence="1">Belongs to the short-chain dehydrogenases/reductases (SDR) family.</text>
</comment>
<evidence type="ECO:0000313" key="4">
    <source>
        <dbReference type="EMBL" id="KAK5046857.1"/>
    </source>
</evidence>
<dbReference type="PANTHER" id="PTHR24320:SF283">
    <property type="entry name" value="RETINOL DEHYDROGENASE 11"/>
    <property type="match status" value="1"/>
</dbReference>
<sequence>MPGLYKWETTAEEVIGDLESHITGKVILTTGVSPGGLGAAFVEQIAVAEPKLLILAGRNKSKVEATAAKVAEITNGKVETRILELDLGSLDKVREAAAVVNTYSEPIDVLVNNAGIMATEYAKTTDGFEGQFGTNHLAPWLFTNLIMDKILKSSLPRVVNVSSDGYRLSPIRFYDYGFKDGKTYNKYRAYGQAKTANMLIAISLSEKLGDKGLVALSLHPGVIVTNLGAHLDWNTDWSALNQLDKDLGNYQGDWTEFPRKTPSQGVATHIRAAFDPTLKDYNGRFLSDVEPLDLDEIQPHAISSREAKKLWKLSEELVGQKFEY</sequence>
<evidence type="ECO:0000256" key="1">
    <source>
        <dbReference type="ARBA" id="ARBA00006484"/>
    </source>
</evidence>
<dbReference type="Proteomes" id="UP001358417">
    <property type="component" value="Unassembled WGS sequence"/>
</dbReference>
<evidence type="ECO:0008006" key="6">
    <source>
        <dbReference type="Google" id="ProtNLM"/>
    </source>
</evidence>
<dbReference type="GO" id="GO:0016491">
    <property type="term" value="F:oxidoreductase activity"/>
    <property type="evidence" value="ECO:0007669"/>
    <property type="project" value="UniProtKB-KW"/>
</dbReference>
<dbReference type="PANTHER" id="PTHR24320">
    <property type="entry name" value="RETINOL DEHYDROGENASE"/>
    <property type="match status" value="1"/>
</dbReference>
<dbReference type="RefSeq" id="XP_064702430.1">
    <property type="nucleotide sequence ID" value="XM_064850764.1"/>
</dbReference>
<evidence type="ECO:0000256" key="3">
    <source>
        <dbReference type="ARBA" id="ARBA00023002"/>
    </source>
</evidence>
<keyword evidence="2" id="KW-0521">NADP</keyword>
<accession>A0AAV9MYS1</accession>
<comment type="caution">
    <text evidence="4">The sequence shown here is derived from an EMBL/GenBank/DDBJ whole genome shotgun (WGS) entry which is preliminary data.</text>
</comment>
<protein>
    <recommendedName>
        <fullName evidence="6">Short-chain dehydrogenase</fullName>
    </recommendedName>
</protein>
<name>A0AAV9MYS1_9EURO</name>
<dbReference type="SUPFAM" id="SSF51735">
    <property type="entry name" value="NAD(P)-binding Rossmann-fold domains"/>
    <property type="match status" value="1"/>
</dbReference>
<dbReference type="GeneID" id="89975377"/>